<protein>
    <submittedName>
        <fullName evidence="1">Uncharacterized protein</fullName>
    </submittedName>
</protein>
<name>A0A369QKC8_9BACT</name>
<dbReference type="RefSeq" id="WP_115372639.1">
    <property type="nucleotide sequence ID" value="NZ_QASA01000001.1"/>
</dbReference>
<evidence type="ECO:0000313" key="2">
    <source>
        <dbReference type="Proteomes" id="UP000253919"/>
    </source>
</evidence>
<comment type="caution">
    <text evidence="1">The sequence shown here is derived from an EMBL/GenBank/DDBJ whole genome shotgun (WGS) entry which is preliminary data.</text>
</comment>
<gene>
    <name evidence="1" type="ORF">AHMF7616_01911</name>
</gene>
<keyword evidence="2" id="KW-1185">Reference proteome</keyword>
<proteinExistence type="predicted"/>
<dbReference type="OrthoDB" id="893993at2"/>
<dbReference type="AlphaFoldDB" id="A0A369QKC8"/>
<sequence>MPKTARKKAALEGPKFNIGIRYEKLNDDQKKLMKAEFEKTFGFQERAFYKTLRKDVLTDEELQFFAAMYGCTIPDLFRQKPPIRPTVYDLERKYDKRIDLLGKQTKISI</sequence>
<organism evidence="1 2">
    <name type="scientific">Adhaeribacter pallidiroseus</name>
    <dbReference type="NCBI Taxonomy" id="2072847"/>
    <lineage>
        <taxon>Bacteria</taxon>
        <taxon>Pseudomonadati</taxon>
        <taxon>Bacteroidota</taxon>
        <taxon>Cytophagia</taxon>
        <taxon>Cytophagales</taxon>
        <taxon>Hymenobacteraceae</taxon>
        <taxon>Adhaeribacter</taxon>
    </lineage>
</organism>
<dbReference type="Proteomes" id="UP000253919">
    <property type="component" value="Unassembled WGS sequence"/>
</dbReference>
<reference evidence="1 2" key="1">
    <citation type="submission" date="2018-04" db="EMBL/GenBank/DDBJ databases">
        <title>Adhaeribacter sp. HMF7616 genome sequencing and assembly.</title>
        <authorList>
            <person name="Kang H."/>
            <person name="Kang J."/>
            <person name="Cha I."/>
            <person name="Kim H."/>
            <person name="Joh K."/>
        </authorList>
    </citation>
    <scope>NUCLEOTIDE SEQUENCE [LARGE SCALE GENOMIC DNA]</scope>
    <source>
        <strain evidence="1 2">HMF7616</strain>
    </source>
</reference>
<dbReference type="EMBL" id="QASA01000001">
    <property type="protein sequence ID" value="RDC63309.1"/>
    <property type="molecule type" value="Genomic_DNA"/>
</dbReference>
<evidence type="ECO:0000313" key="1">
    <source>
        <dbReference type="EMBL" id="RDC63309.1"/>
    </source>
</evidence>
<accession>A0A369QKC8</accession>